<dbReference type="EMBL" id="JAWDGP010006323">
    <property type="protein sequence ID" value="KAK3743043.1"/>
    <property type="molecule type" value="Genomic_DNA"/>
</dbReference>
<evidence type="ECO:0000313" key="2">
    <source>
        <dbReference type="Proteomes" id="UP001283361"/>
    </source>
</evidence>
<gene>
    <name evidence="1" type="ORF">RRG08_063909</name>
</gene>
<reference evidence="1" key="1">
    <citation type="journal article" date="2023" name="G3 (Bethesda)">
        <title>A reference genome for the long-term kleptoplast-retaining sea slug Elysia crispata morphotype clarki.</title>
        <authorList>
            <person name="Eastman K.E."/>
            <person name="Pendleton A.L."/>
            <person name="Shaikh M.A."/>
            <person name="Suttiyut T."/>
            <person name="Ogas R."/>
            <person name="Tomko P."/>
            <person name="Gavelis G."/>
            <person name="Widhalm J.R."/>
            <person name="Wisecaver J.H."/>
        </authorList>
    </citation>
    <scope>NUCLEOTIDE SEQUENCE</scope>
    <source>
        <strain evidence="1">ECLA1</strain>
    </source>
</reference>
<proteinExistence type="predicted"/>
<dbReference type="Proteomes" id="UP001283361">
    <property type="component" value="Unassembled WGS sequence"/>
</dbReference>
<accession>A0AAE0YF90</accession>
<evidence type="ECO:0000313" key="1">
    <source>
        <dbReference type="EMBL" id="KAK3743043.1"/>
    </source>
</evidence>
<protein>
    <submittedName>
        <fullName evidence="1">Uncharacterized protein</fullName>
    </submittedName>
</protein>
<organism evidence="1 2">
    <name type="scientific">Elysia crispata</name>
    <name type="common">lettuce slug</name>
    <dbReference type="NCBI Taxonomy" id="231223"/>
    <lineage>
        <taxon>Eukaryota</taxon>
        <taxon>Metazoa</taxon>
        <taxon>Spiralia</taxon>
        <taxon>Lophotrochozoa</taxon>
        <taxon>Mollusca</taxon>
        <taxon>Gastropoda</taxon>
        <taxon>Heterobranchia</taxon>
        <taxon>Euthyneura</taxon>
        <taxon>Panpulmonata</taxon>
        <taxon>Sacoglossa</taxon>
        <taxon>Placobranchoidea</taxon>
        <taxon>Plakobranchidae</taxon>
        <taxon>Elysia</taxon>
    </lineage>
</organism>
<keyword evidence="2" id="KW-1185">Reference proteome</keyword>
<sequence>MTTDNPRQVMKPPRPVPGDLQSLPTLPWMFAWPMSAHERLKLTSWTMYDQYPVSPCPATSYPYKANWQFRDHSADDLVGPCSVDMRGGPKHIHNVAEKLPSKEPPGCDARSLNAICCQSAPVEETDKWFYQ</sequence>
<dbReference type="AlphaFoldDB" id="A0AAE0YF90"/>
<name>A0AAE0YF90_9GAST</name>
<comment type="caution">
    <text evidence="1">The sequence shown here is derived from an EMBL/GenBank/DDBJ whole genome shotgun (WGS) entry which is preliminary data.</text>
</comment>